<feature type="compositionally biased region" description="Basic residues" evidence="1">
    <location>
        <begin position="42"/>
        <end position="51"/>
    </location>
</feature>
<dbReference type="Proteomes" id="UP000011750">
    <property type="component" value="Chromosome A06"/>
</dbReference>
<proteinExistence type="predicted"/>
<feature type="region of interest" description="Disordered" evidence="1">
    <location>
        <begin position="1"/>
        <end position="51"/>
    </location>
</feature>
<keyword evidence="3" id="KW-1185">Reference proteome</keyword>
<reference evidence="2 3" key="1">
    <citation type="journal article" date="2011" name="Nat. Genet.">
        <title>The genome of the mesopolyploid crop species Brassica rapa.</title>
        <authorList>
            <consortium name="Brassica rapa Genome Sequencing Project Consortium"/>
            <person name="Wang X."/>
            <person name="Wang H."/>
            <person name="Wang J."/>
            <person name="Sun R."/>
            <person name="Wu J."/>
            <person name="Liu S."/>
            <person name="Bai Y."/>
            <person name="Mun J.H."/>
            <person name="Bancroft I."/>
            <person name="Cheng F."/>
            <person name="Huang S."/>
            <person name="Li X."/>
            <person name="Hua W."/>
            <person name="Wang J."/>
            <person name="Wang X."/>
            <person name="Freeling M."/>
            <person name="Pires J.C."/>
            <person name="Paterson A.H."/>
            <person name="Chalhoub B."/>
            <person name="Wang B."/>
            <person name="Hayward A."/>
            <person name="Sharpe A.G."/>
            <person name="Park B.S."/>
            <person name="Weisshaar B."/>
            <person name="Liu B."/>
            <person name="Li B."/>
            <person name="Liu B."/>
            <person name="Tong C."/>
            <person name="Song C."/>
            <person name="Duran C."/>
            <person name="Peng C."/>
            <person name="Geng C."/>
            <person name="Koh C."/>
            <person name="Lin C."/>
            <person name="Edwards D."/>
            <person name="Mu D."/>
            <person name="Shen D."/>
            <person name="Soumpourou E."/>
            <person name="Li F."/>
            <person name="Fraser F."/>
            <person name="Conant G."/>
            <person name="Lassalle G."/>
            <person name="King G.J."/>
            <person name="Bonnema G."/>
            <person name="Tang H."/>
            <person name="Wang H."/>
            <person name="Belcram H."/>
            <person name="Zhou H."/>
            <person name="Hirakawa H."/>
            <person name="Abe H."/>
            <person name="Guo H."/>
            <person name="Wang H."/>
            <person name="Jin H."/>
            <person name="Parkin I.A."/>
            <person name="Batley J."/>
            <person name="Kim J.S."/>
            <person name="Just J."/>
            <person name="Li J."/>
            <person name="Xu J."/>
            <person name="Deng J."/>
            <person name="Kim J.A."/>
            <person name="Li J."/>
            <person name="Yu J."/>
            <person name="Meng J."/>
            <person name="Wang J."/>
            <person name="Min J."/>
            <person name="Poulain J."/>
            <person name="Wang J."/>
            <person name="Hatakeyama K."/>
            <person name="Wu K."/>
            <person name="Wang L."/>
            <person name="Fang L."/>
            <person name="Trick M."/>
            <person name="Links M.G."/>
            <person name="Zhao M."/>
            <person name="Jin M."/>
            <person name="Ramchiary N."/>
            <person name="Drou N."/>
            <person name="Berkman P.J."/>
            <person name="Cai Q."/>
            <person name="Huang Q."/>
            <person name="Li R."/>
            <person name="Tabata S."/>
            <person name="Cheng S."/>
            <person name="Zhang S."/>
            <person name="Zhang S."/>
            <person name="Huang S."/>
            <person name="Sato S."/>
            <person name="Sun S."/>
            <person name="Kwon S.J."/>
            <person name="Choi S.R."/>
            <person name="Lee T.H."/>
            <person name="Fan W."/>
            <person name="Zhao X."/>
            <person name="Tan X."/>
            <person name="Xu X."/>
            <person name="Wang Y."/>
            <person name="Qiu Y."/>
            <person name="Yin Y."/>
            <person name="Li Y."/>
            <person name="Du Y."/>
            <person name="Liao Y."/>
            <person name="Lim Y."/>
            <person name="Narusaka Y."/>
            <person name="Wang Y."/>
            <person name="Wang Z."/>
            <person name="Li Z."/>
            <person name="Wang Z."/>
            <person name="Xiong Z."/>
            <person name="Zhang Z."/>
        </authorList>
    </citation>
    <scope>NUCLEOTIDE SEQUENCE [LARGE SCALE GENOMIC DNA]</scope>
    <source>
        <strain evidence="2 3">cv. Chiifu-401-42</strain>
    </source>
</reference>
<evidence type="ECO:0000313" key="2">
    <source>
        <dbReference type="EnsemblPlants" id="Bra019532.1-P"/>
    </source>
</evidence>
<dbReference type="HOGENOM" id="CLU_3109251_0_0_1"/>
<organism evidence="2 3">
    <name type="scientific">Brassica campestris</name>
    <name type="common">Field mustard</name>
    <dbReference type="NCBI Taxonomy" id="3711"/>
    <lineage>
        <taxon>Eukaryota</taxon>
        <taxon>Viridiplantae</taxon>
        <taxon>Streptophyta</taxon>
        <taxon>Embryophyta</taxon>
        <taxon>Tracheophyta</taxon>
        <taxon>Spermatophyta</taxon>
        <taxon>Magnoliopsida</taxon>
        <taxon>eudicotyledons</taxon>
        <taxon>Gunneridae</taxon>
        <taxon>Pentapetalae</taxon>
        <taxon>rosids</taxon>
        <taxon>malvids</taxon>
        <taxon>Brassicales</taxon>
        <taxon>Brassicaceae</taxon>
        <taxon>Brassiceae</taxon>
        <taxon>Brassica</taxon>
    </lineage>
</organism>
<reference evidence="2 3" key="2">
    <citation type="journal article" date="2018" name="Hortic Res">
        <title>Improved Brassica rapa reference genome by single-molecule sequencing and chromosome conformation capture technologies.</title>
        <authorList>
            <person name="Zhang L."/>
            <person name="Cai X."/>
            <person name="Wu J."/>
            <person name="Liu M."/>
            <person name="Grob S."/>
            <person name="Cheng F."/>
            <person name="Liang J."/>
            <person name="Cai C."/>
            <person name="Liu Z."/>
            <person name="Liu B."/>
            <person name="Wang F."/>
            <person name="Li S."/>
            <person name="Liu F."/>
            <person name="Li X."/>
            <person name="Cheng L."/>
            <person name="Yang W."/>
            <person name="Li M.H."/>
            <person name="Grossniklaus U."/>
            <person name="Zheng H."/>
            <person name="Wang X."/>
        </authorList>
    </citation>
    <scope>NUCLEOTIDE SEQUENCE [LARGE SCALE GENOMIC DNA]</scope>
    <source>
        <strain evidence="2 3">cv. Chiifu-401-42</strain>
    </source>
</reference>
<dbReference type="AlphaFoldDB" id="M4DSN9"/>
<protein>
    <submittedName>
        <fullName evidence="2">Uncharacterized protein</fullName>
    </submittedName>
</protein>
<dbReference type="Gramene" id="Bra019532.1">
    <property type="protein sequence ID" value="Bra019532.1-P"/>
    <property type="gene ID" value="Bra019532"/>
</dbReference>
<reference evidence="2" key="3">
    <citation type="submission" date="2023-03" db="UniProtKB">
        <authorList>
            <consortium name="EnsemblPlants"/>
        </authorList>
    </citation>
    <scope>IDENTIFICATION</scope>
    <source>
        <strain evidence="2">cv. Chiifu-401-42</strain>
    </source>
</reference>
<dbReference type="InParanoid" id="M4DSN9"/>
<name>M4DSN9_BRACM</name>
<dbReference type="EnsemblPlants" id="Bra019532.1">
    <property type="protein sequence ID" value="Bra019532.1-P"/>
    <property type="gene ID" value="Bra019532"/>
</dbReference>
<sequence length="51" mass="5713">MNADTLNLNDDDYLSVEDMMAENEDEQNAQADSVTSAAQARGNRRRHSLKT</sequence>
<evidence type="ECO:0000256" key="1">
    <source>
        <dbReference type="SAM" id="MobiDB-lite"/>
    </source>
</evidence>
<feature type="compositionally biased region" description="Acidic residues" evidence="1">
    <location>
        <begin position="9"/>
        <end position="27"/>
    </location>
</feature>
<accession>M4DSN9</accession>
<evidence type="ECO:0000313" key="3">
    <source>
        <dbReference type="Proteomes" id="UP000011750"/>
    </source>
</evidence>
<feature type="compositionally biased region" description="Polar residues" evidence="1">
    <location>
        <begin position="28"/>
        <end position="38"/>
    </location>
</feature>